<dbReference type="PANTHER" id="PTHR14003:SF17">
    <property type="entry name" value="TRANSCRIPTION FACTOR YY2"/>
    <property type="match status" value="1"/>
</dbReference>
<name>A0ABM0ZS78_ECHTE</name>
<evidence type="ECO:0000256" key="9">
    <source>
        <dbReference type="ARBA" id="ARBA00023159"/>
    </source>
</evidence>
<evidence type="ECO:0000313" key="16">
    <source>
        <dbReference type="RefSeq" id="XP_012861934.1"/>
    </source>
</evidence>
<evidence type="ECO:0000256" key="13">
    <source>
        <dbReference type="SAM" id="MobiDB-lite"/>
    </source>
</evidence>
<keyword evidence="9" id="KW-0010">Activator</keyword>
<dbReference type="PROSITE" id="PS00028">
    <property type="entry name" value="ZINC_FINGER_C2H2_1"/>
    <property type="match status" value="3"/>
</dbReference>
<keyword evidence="11" id="KW-0539">Nucleus</keyword>
<organism evidence="15 16">
    <name type="scientific">Echinops telfairi</name>
    <name type="common">Lesser hedgehog tenrec</name>
    <dbReference type="NCBI Taxonomy" id="9371"/>
    <lineage>
        <taxon>Eukaryota</taxon>
        <taxon>Metazoa</taxon>
        <taxon>Chordata</taxon>
        <taxon>Craniata</taxon>
        <taxon>Vertebrata</taxon>
        <taxon>Euteleostomi</taxon>
        <taxon>Mammalia</taxon>
        <taxon>Eutheria</taxon>
        <taxon>Afrotheria</taxon>
        <taxon>Tenrecidae</taxon>
        <taxon>Tenrecinae</taxon>
        <taxon>Echinops</taxon>
    </lineage>
</organism>
<feature type="region of interest" description="Disordered" evidence="13">
    <location>
        <begin position="107"/>
        <end position="169"/>
    </location>
</feature>
<keyword evidence="4" id="KW-0479">Metal-binding</keyword>
<feature type="domain" description="C2H2-type" evidence="14">
    <location>
        <begin position="287"/>
        <end position="314"/>
    </location>
</feature>
<dbReference type="SMART" id="SM00355">
    <property type="entry name" value="ZnF_C2H2"/>
    <property type="match status" value="4"/>
</dbReference>
<sequence>MASEDSLVFTTSLPADIVERPRDDVETIAKATITVETIPRGDLSGSWVHGGHEQSPLIVLQPLYPPTLMQGGQDDDFVMVQPREEVVDDSNASSDLEEQILVPASDPEDEDFQQGLPSFSATSELSGSPSKPDSPSAVQACRHEPLAGPSHVGEAGAALSPTSGEPGTKHWVQRLVQIKTLEGEFAVTMWTPGENTGQEEGTEEQSGKVSLPDFSEYLTGKKFPPGGIPGLDLTDRQQLAEFTKMKRRRPKDDSTRTIPCPHAGCEKKFHDNSALKKHSHIHGPRDHVCPECGKHFLESSKLKRHQLVHSGEKPYHCVFEGCGKCFSLDFNLRTHVRIHTGDRPFTCPFAGCSKTFTQSTNLKSHILTHAKKNAK</sequence>
<dbReference type="Pfam" id="PF00096">
    <property type="entry name" value="zf-C2H2"/>
    <property type="match status" value="2"/>
</dbReference>
<evidence type="ECO:0000256" key="4">
    <source>
        <dbReference type="ARBA" id="ARBA00022723"/>
    </source>
</evidence>
<comment type="subcellular location">
    <subcellularLocation>
        <location evidence="1">Nucleus</location>
    </subcellularLocation>
</comment>
<dbReference type="InterPro" id="IPR013087">
    <property type="entry name" value="Znf_C2H2_type"/>
</dbReference>
<feature type="domain" description="C2H2-type" evidence="14">
    <location>
        <begin position="315"/>
        <end position="344"/>
    </location>
</feature>
<evidence type="ECO:0000256" key="5">
    <source>
        <dbReference type="ARBA" id="ARBA00022737"/>
    </source>
</evidence>
<feature type="compositionally biased region" description="Polar residues" evidence="13">
    <location>
        <begin position="115"/>
        <end position="137"/>
    </location>
</feature>
<evidence type="ECO:0000256" key="6">
    <source>
        <dbReference type="ARBA" id="ARBA00022771"/>
    </source>
</evidence>
<evidence type="ECO:0000256" key="2">
    <source>
        <dbReference type="ARBA" id="ARBA00006232"/>
    </source>
</evidence>
<comment type="similarity">
    <text evidence="2">Belongs to the YY transcription factor family.</text>
</comment>
<keyword evidence="10" id="KW-0804">Transcription</keyword>
<dbReference type="Proteomes" id="UP000694863">
    <property type="component" value="Unplaced"/>
</dbReference>
<evidence type="ECO:0000256" key="10">
    <source>
        <dbReference type="ARBA" id="ARBA00023163"/>
    </source>
</evidence>
<keyword evidence="3" id="KW-0678">Repressor</keyword>
<dbReference type="SUPFAM" id="SSF57667">
    <property type="entry name" value="beta-beta-alpha zinc fingers"/>
    <property type="match status" value="3"/>
</dbReference>
<dbReference type="RefSeq" id="XP_012861934.1">
    <property type="nucleotide sequence ID" value="XM_013006480.2"/>
</dbReference>
<dbReference type="InterPro" id="IPR036236">
    <property type="entry name" value="Znf_C2H2_sf"/>
</dbReference>
<dbReference type="GeneID" id="105979289"/>
<evidence type="ECO:0000259" key="14">
    <source>
        <dbReference type="PROSITE" id="PS50157"/>
    </source>
</evidence>
<accession>A0ABM0ZS78</accession>
<dbReference type="InterPro" id="IPR017114">
    <property type="entry name" value="YY1-like"/>
</dbReference>
<evidence type="ECO:0000256" key="8">
    <source>
        <dbReference type="ARBA" id="ARBA00023015"/>
    </source>
</evidence>
<keyword evidence="6 12" id="KW-0863">Zinc-finger</keyword>
<keyword evidence="7" id="KW-0862">Zinc</keyword>
<dbReference type="PANTHER" id="PTHR14003">
    <property type="entry name" value="TRANSCRIPTIONAL REPRESSOR PROTEIN YY"/>
    <property type="match status" value="1"/>
</dbReference>
<reference evidence="16" key="1">
    <citation type="submission" date="2025-08" db="UniProtKB">
        <authorList>
            <consortium name="RefSeq"/>
        </authorList>
    </citation>
    <scope>IDENTIFICATION</scope>
</reference>
<dbReference type="PIRSF" id="PIRSF037113">
    <property type="entry name" value="TF_Yin_yang"/>
    <property type="match status" value="1"/>
</dbReference>
<keyword evidence="8" id="KW-0805">Transcription regulation</keyword>
<keyword evidence="5" id="KW-0677">Repeat</keyword>
<evidence type="ECO:0000313" key="15">
    <source>
        <dbReference type="Proteomes" id="UP000694863"/>
    </source>
</evidence>
<evidence type="ECO:0000256" key="12">
    <source>
        <dbReference type="PROSITE-ProRule" id="PRU00042"/>
    </source>
</evidence>
<evidence type="ECO:0000256" key="3">
    <source>
        <dbReference type="ARBA" id="ARBA00022491"/>
    </source>
</evidence>
<keyword evidence="15" id="KW-1185">Reference proteome</keyword>
<protein>
    <submittedName>
        <fullName evidence="16">Transcription factor YY2</fullName>
    </submittedName>
</protein>
<evidence type="ECO:0000256" key="11">
    <source>
        <dbReference type="ARBA" id="ARBA00023242"/>
    </source>
</evidence>
<evidence type="ECO:0000256" key="1">
    <source>
        <dbReference type="ARBA" id="ARBA00004123"/>
    </source>
</evidence>
<evidence type="ECO:0000256" key="7">
    <source>
        <dbReference type="ARBA" id="ARBA00022833"/>
    </source>
</evidence>
<feature type="domain" description="C2H2-type" evidence="14">
    <location>
        <begin position="258"/>
        <end position="287"/>
    </location>
</feature>
<proteinExistence type="inferred from homology"/>
<feature type="domain" description="C2H2-type" evidence="14">
    <location>
        <begin position="345"/>
        <end position="374"/>
    </location>
</feature>
<dbReference type="PROSITE" id="PS50157">
    <property type="entry name" value="ZINC_FINGER_C2H2_2"/>
    <property type="match status" value="4"/>
</dbReference>
<dbReference type="Gene3D" id="3.30.160.60">
    <property type="entry name" value="Classic Zinc Finger"/>
    <property type="match status" value="4"/>
</dbReference>
<gene>
    <name evidence="16" type="primary">YY2</name>
</gene>